<feature type="domain" description="Dermonecrotic toxin N-terminal" evidence="1">
    <location>
        <begin position="46"/>
        <end position="270"/>
    </location>
</feature>
<sequence>MQERVRKLERPEWFVRASTQQQQQYSDLERVIEKDEIALRGMLGEVSSLRDFSNGKIKSWAKSAFGALIDPSQIAANTHHEFKLGRRTVIQKDSYVLTDFVLYGLHDQGHRSKIVLKGSQLPSGLNQASLERWLGNQDVRSAYHQELRTRYSDPQVRSVLVDIAGRRTALTLLGAVLQHHISDHAKEFVERAHQGDQNIALSRWGMTGARHPLKDIVMYSQRGDLQGNCVIYAPNSPGGRTWYECSNRKVFEDELASWTSSEKGRDYIMRKSRPEDRAFMTEYLGRIVKKPTEWRGISVLELKGGIGLALENIVASNIEFVYAEEEVTTTAGYRNSEASQKQYFSRLTTELKALHAIGCNEAKLISYEKFAYDLIKSRVEGVLAQTGNYASVDPDRIMIELESGGDITLSQLIIQEKAIDFGGRNFVYPRFSLKSAPAVQGLDIRQVISWSKTLRPGEKYIDMLKETYLNESNSSYALRVEHHRGIQLHEMHKAALSELFQGRLSKASYLKMVSAIEKLKVDENSTNRPAFDYPDSPPREGVYHFHLEDCLVEGVYVFRSLESGRVTDLLYTPNSPDGKWLRPLEEFVASVKHQGLGQYFYDRVMYKDQRVIGTYINNLEVSNSTQATPKLRLNSRVTDFSKSYAAKIKRVISDVDEKTKSLGEIISGLVYESVILAASVISIVLPPVGMAVTAVQVAKGVLDGTDAYNDGDRAAAFTFFRDALIELATAGVGALPGSAGTKATMFSLIGDVNTLSGLFTSATGQKLGPARMLELMSEMRQLAPVGGSSTVLK</sequence>
<gene>
    <name evidence="2" type="ORF">BK665_10370</name>
</gene>
<comment type="caution">
    <text evidence="2">The sequence shown here is derived from an EMBL/GenBank/DDBJ whole genome shotgun (WGS) entry which is preliminary data.</text>
</comment>
<accession>A0A423KN11</accession>
<dbReference type="InterPro" id="IPR046673">
    <property type="entry name" value="ToxA_N"/>
</dbReference>
<reference evidence="2 3" key="1">
    <citation type="submission" date="2016-10" db="EMBL/GenBank/DDBJ databases">
        <title>Comparative genome analysis of multiple Pseudomonas spp. focuses on biocontrol and plant growth promoting traits.</title>
        <authorList>
            <person name="Tao X.-Y."/>
            <person name="Taylor C.G."/>
        </authorList>
    </citation>
    <scope>NUCLEOTIDE SEQUENCE [LARGE SCALE GENOMIC DNA]</scope>
    <source>
        <strain evidence="2 3">39A2</strain>
    </source>
</reference>
<name>A0A423KN11_9PSED</name>
<feature type="domain" description="Dermonecrotic toxin N-terminal" evidence="1">
    <location>
        <begin position="441"/>
        <end position="580"/>
    </location>
</feature>
<organism evidence="2 3">
    <name type="scientific">Pseudomonas frederiksbergensis</name>
    <dbReference type="NCBI Taxonomy" id="104087"/>
    <lineage>
        <taxon>Bacteria</taxon>
        <taxon>Pseudomonadati</taxon>
        <taxon>Pseudomonadota</taxon>
        <taxon>Gammaproteobacteria</taxon>
        <taxon>Pseudomonadales</taxon>
        <taxon>Pseudomonadaceae</taxon>
        <taxon>Pseudomonas</taxon>
    </lineage>
</organism>
<dbReference type="AlphaFoldDB" id="A0A423KN11"/>
<evidence type="ECO:0000313" key="3">
    <source>
        <dbReference type="Proteomes" id="UP000283627"/>
    </source>
</evidence>
<dbReference type="EMBL" id="MOBP01000006">
    <property type="protein sequence ID" value="RON55210.1"/>
    <property type="molecule type" value="Genomic_DNA"/>
</dbReference>
<dbReference type="Pfam" id="PF20178">
    <property type="entry name" value="ToxA_N"/>
    <property type="match status" value="2"/>
</dbReference>
<proteinExistence type="predicted"/>
<evidence type="ECO:0000313" key="2">
    <source>
        <dbReference type="EMBL" id="RON55210.1"/>
    </source>
</evidence>
<dbReference type="Proteomes" id="UP000283627">
    <property type="component" value="Unassembled WGS sequence"/>
</dbReference>
<evidence type="ECO:0000259" key="1">
    <source>
        <dbReference type="Pfam" id="PF20178"/>
    </source>
</evidence>
<protein>
    <recommendedName>
        <fullName evidence="1">Dermonecrotic toxin N-terminal domain-containing protein</fullName>
    </recommendedName>
</protein>